<keyword evidence="4 8" id="KW-1003">Cell membrane</keyword>
<dbReference type="InterPro" id="IPR047817">
    <property type="entry name" value="ABC2_TM_bact-type"/>
</dbReference>
<dbReference type="InterPro" id="IPR051449">
    <property type="entry name" value="ABC-2_transporter_component"/>
</dbReference>
<feature type="transmembrane region" description="Helical" evidence="8">
    <location>
        <begin position="179"/>
        <end position="202"/>
    </location>
</feature>
<reference evidence="11" key="1">
    <citation type="journal article" date="2017" name="Int J Environ Stud">
        <title>Does the Miocene-Pliocene relict legume Oxytropis triphylla form nitrogen-fixing nodules with a combination of bacterial strains?</title>
        <authorList>
            <person name="Safronova V."/>
            <person name="Belimov A."/>
            <person name="Sazanova A."/>
            <person name="Kuznetsova I."/>
            <person name="Popova J."/>
            <person name="Andronov E."/>
            <person name="Verkhozina A."/>
            <person name="Tikhonovich I."/>
        </authorList>
    </citation>
    <scope>NUCLEOTIDE SEQUENCE [LARGE SCALE GENOMIC DNA]</scope>
    <source>
        <strain evidence="11">Tri-38</strain>
    </source>
</reference>
<evidence type="ECO:0000256" key="6">
    <source>
        <dbReference type="ARBA" id="ARBA00022989"/>
    </source>
</evidence>
<comment type="similarity">
    <text evidence="2 8">Belongs to the ABC-2 integral membrane protein family.</text>
</comment>
<feature type="transmembrane region" description="Helical" evidence="8">
    <location>
        <begin position="228"/>
        <end position="250"/>
    </location>
</feature>
<evidence type="ECO:0000313" key="11">
    <source>
        <dbReference type="Proteomes" id="UP000232163"/>
    </source>
</evidence>
<dbReference type="RefSeq" id="WP_099999633.1">
    <property type="nucleotide sequence ID" value="NZ_CP017940.1"/>
</dbReference>
<evidence type="ECO:0000256" key="7">
    <source>
        <dbReference type="ARBA" id="ARBA00023136"/>
    </source>
</evidence>
<sequence>MKESFFRIIALIRKELLAMFKDPKSRVVLVLPPILQCLIFGYAASYDLNNVPYAVLDHDHSAASIALVSKLDGSGTFTRVATLQRTSDIAQFINEARVLLVVVIDQDFEKRMMAGMPAKLQIIADGRNSNTAGTAQGYVNAIAADFTTRWRAENGQEASSGVKVTTRAWYNPSLETRWYMIPSLIGTITMMMTLMLTAMSVAREREAGTFDQLLVTPFRPSEIMVGKALPSMLVGLSQSTTILLVAQLWFQIPFTGSYFILYLGLVLFLSAAVGIGLFISSLAANMQQAMIYSFVLLMPFMLLSGLTAPIGNMPDILQYFTMINPLRYAISITHQVYLEDAGVRQLLPEMLALVAIAAITLPFSAWLFRNRLT</sequence>
<evidence type="ECO:0000259" key="9">
    <source>
        <dbReference type="PROSITE" id="PS51012"/>
    </source>
</evidence>
<accession>A0A2N9VQV3</accession>
<dbReference type="AlphaFoldDB" id="A0A2N9VQV3"/>
<keyword evidence="11" id="KW-1185">Reference proteome</keyword>
<dbReference type="PANTHER" id="PTHR30294">
    <property type="entry name" value="MEMBRANE COMPONENT OF ABC TRANSPORTER YHHJ-RELATED"/>
    <property type="match status" value="1"/>
</dbReference>
<evidence type="ECO:0000256" key="8">
    <source>
        <dbReference type="RuleBase" id="RU361157"/>
    </source>
</evidence>
<name>A0A2N9VQV3_9HYPH</name>
<dbReference type="GO" id="GO:0043190">
    <property type="term" value="C:ATP-binding cassette (ABC) transporter complex"/>
    <property type="evidence" value="ECO:0007669"/>
    <property type="project" value="InterPro"/>
</dbReference>
<dbReference type="InterPro" id="IPR000412">
    <property type="entry name" value="ABC_2_transport"/>
</dbReference>
<dbReference type="GO" id="GO:0140359">
    <property type="term" value="F:ABC-type transporter activity"/>
    <property type="evidence" value="ECO:0007669"/>
    <property type="project" value="InterPro"/>
</dbReference>
<keyword evidence="3 8" id="KW-0813">Transport</keyword>
<feature type="domain" description="ABC transmembrane type-2" evidence="9">
    <location>
        <begin position="132"/>
        <end position="371"/>
    </location>
</feature>
<evidence type="ECO:0000256" key="1">
    <source>
        <dbReference type="ARBA" id="ARBA00004651"/>
    </source>
</evidence>
<dbReference type="OrthoDB" id="9784671at2"/>
<feature type="transmembrane region" description="Helical" evidence="8">
    <location>
        <begin position="291"/>
        <end position="310"/>
    </location>
</feature>
<dbReference type="InterPro" id="IPR013525">
    <property type="entry name" value="ABC2_TM"/>
</dbReference>
<keyword evidence="6 8" id="KW-1133">Transmembrane helix</keyword>
<protein>
    <recommendedName>
        <fullName evidence="8">Transport permease protein</fullName>
    </recommendedName>
</protein>
<dbReference type="Proteomes" id="UP000232163">
    <property type="component" value="Unassembled WGS sequence"/>
</dbReference>
<keyword evidence="5 8" id="KW-0812">Transmembrane</keyword>
<keyword evidence="7 8" id="KW-0472">Membrane</keyword>
<dbReference type="PRINTS" id="PR00164">
    <property type="entry name" value="ABC2TRNSPORT"/>
</dbReference>
<dbReference type="Pfam" id="PF12698">
    <property type="entry name" value="ABC2_membrane_3"/>
    <property type="match status" value="1"/>
</dbReference>
<evidence type="ECO:0000313" key="10">
    <source>
        <dbReference type="EMBL" id="PIO41871.1"/>
    </source>
</evidence>
<evidence type="ECO:0000256" key="3">
    <source>
        <dbReference type="ARBA" id="ARBA00022448"/>
    </source>
</evidence>
<feature type="transmembrane region" description="Helical" evidence="8">
    <location>
        <begin position="256"/>
        <end position="279"/>
    </location>
</feature>
<feature type="transmembrane region" description="Helical" evidence="8">
    <location>
        <begin position="27"/>
        <end position="46"/>
    </location>
</feature>
<evidence type="ECO:0000256" key="2">
    <source>
        <dbReference type="ARBA" id="ARBA00007783"/>
    </source>
</evidence>
<feature type="transmembrane region" description="Helical" evidence="8">
    <location>
        <begin position="350"/>
        <end position="368"/>
    </location>
</feature>
<dbReference type="PROSITE" id="PS51012">
    <property type="entry name" value="ABC_TM2"/>
    <property type="match status" value="1"/>
</dbReference>
<dbReference type="KEGG" id="pht:BLM14_12160"/>
<proteinExistence type="inferred from homology"/>
<evidence type="ECO:0000256" key="4">
    <source>
        <dbReference type="ARBA" id="ARBA00022475"/>
    </source>
</evidence>
<comment type="subcellular location">
    <subcellularLocation>
        <location evidence="8">Cell inner membrane</location>
        <topology evidence="8">Multi-pass membrane protein</topology>
    </subcellularLocation>
    <subcellularLocation>
        <location evidence="1">Cell membrane</location>
        <topology evidence="1">Multi-pass membrane protein</topology>
    </subcellularLocation>
</comment>
<comment type="caution">
    <text evidence="10">The sequence shown here is derived from an EMBL/GenBank/DDBJ whole genome shotgun (WGS) entry which is preliminary data.</text>
</comment>
<dbReference type="Gene3D" id="3.40.1710.10">
    <property type="entry name" value="abc type-2 transporter like domain"/>
    <property type="match status" value="1"/>
</dbReference>
<dbReference type="PANTHER" id="PTHR30294:SF44">
    <property type="entry name" value="MULTIDRUG ABC TRANSPORTER PERMEASE YBHR-RELATED"/>
    <property type="match status" value="1"/>
</dbReference>
<gene>
    <name evidence="10" type="ORF">B5P45_22605</name>
</gene>
<evidence type="ECO:0000256" key="5">
    <source>
        <dbReference type="ARBA" id="ARBA00022692"/>
    </source>
</evidence>
<dbReference type="EMBL" id="MZMT01000053">
    <property type="protein sequence ID" value="PIO41871.1"/>
    <property type="molecule type" value="Genomic_DNA"/>
</dbReference>
<organism evidence="10 11">
    <name type="scientific">Phyllobacterium zundukense</name>
    <dbReference type="NCBI Taxonomy" id="1867719"/>
    <lineage>
        <taxon>Bacteria</taxon>
        <taxon>Pseudomonadati</taxon>
        <taxon>Pseudomonadota</taxon>
        <taxon>Alphaproteobacteria</taxon>
        <taxon>Hyphomicrobiales</taxon>
        <taxon>Phyllobacteriaceae</taxon>
        <taxon>Phyllobacterium</taxon>
    </lineage>
</organism>